<sequence>MALCGRIANVTELPLSLNQRALAGLQMHREGCKGRWRRRGVAHMWNLWEYIEATDVSNAMRVVLRCSANSRQCYSQTCVRGPGSFGPGFP</sequence>
<dbReference type="EMBL" id="UYWY01019466">
    <property type="protein sequence ID" value="VDM37589.1"/>
    <property type="molecule type" value="Genomic_DNA"/>
</dbReference>
<evidence type="ECO:0000313" key="2">
    <source>
        <dbReference type="Proteomes" id="UP000050794"/>
    </source>
</evidence>
<dbReference type="Proteomes" id="UP000050794">
    <property type="component" value="Unassembled WGS sequence"/>
</dbReference>
<protein>
    <submittedName>
        <fullName evidence="1 3">Uncharacterized protein</fullName>
    </submittedName>
</protein>
<organism evidence="2 3">
    <name type="scientific">Toxocara canis</name>
    <name type="common">Canine roundworm</name>
    <dbReference type="NCBI Taxonomy" id="6265"/>
    <lineage>
        <taxon>Eukaryota</taxon>
        <taxon>Metazoa</taxon>
        <taxon>Ecdysozoa</taxon>
        <taxon>Nematoda</taxon>
        <taxon>Chromadorea</taxon>
        <taxon>Rhabditida</taxon>
        <taxon>Spirurina</taxon>
        <taxon>Ascaridomorpha</taxon>
        <taxon>Ascaridoidea</taxon>
        <taxon>Toxocaridae</taxon>
        <taxon>Toxocara</taxon>
    </lineage>
</organism>
<dbReference type="AlphaFoldDB" id="A0A183UCR3"/>
<accession>A0A183UCR3</accession>
<evidence type="ECO:0000313" key="1">
    <source>
        <dbReference type="EMBL" id="VDM37589.1"/>
    </source>
</evidence>
<reference evidence="1 2" key="2">
    <citation type="submission" date="2018-11" db="EMBL/GenBank/DDBJ databases">
        <authorList>
            <consortium name="Pathogen Informatics"/>
        </authorList>
    </citation>
    <scope>NUCLEOTIDE SEQUENCE [LARGE SCALE GENOMIC DNA]</scope>
</reference>
<gene>
    <name evidence="1" type="ORF">TCNE_LOCUS6283</name>
</gene>
<keyword evidence="2" id="KW-1185">Reference proteome</keyword>
<name>A0A183UCR3_TOXCA</name>
<evidence type="ECO:0000313" key="3">
    <source>
        <dbReference type="WBParaSite" id="TCNE_0000628301-mRNA-1"/>
    </source>
</evidence>
<reference evidence="3" key="1">
    <citation type="submission" date="2016-06" db="UniProtKB">
        <authorList>
            <consortium name="WormBaseParasite"/>
        </authorList>
    </citation>
    <scope>IDENTIFICATION</scope>
</reference>
<proteinExistence type="predicted"/>
<dbReference type="WBParaSite" id="TCNE_0000628301-mRNA-1">
    <property type="protein sequence ID" value="TCNE_0000628301-mRNA-1"/>
    <property type="gene ID" value="TCNE_0000628301"/>
</dbReference>